<keyword evidence="2" id="KW-1185">Reference proteome</keyword>
<sequence length="122" mass="13466">MPDTTSDADEETTARPFADFIRELRGGAVHDELTEALHALIAAVESTRKKGKVTFSIELAYEKGTQTLAVKDVVVAAIPKPDRAKTLWFVDREGNLTRNDPNQLQFSGIKIVTPETREAKQA</sequence>
<dbReference type="Proteomes" id="UP000215506">
    <property type="component" value="Unassembled WGS sequence"/>
</dbReference>
<protein>
    <submittedName>
        <fullName evidence="1">Uncharacterized protein</fullName>
    </submittedName>
</protein>
<comment type="caution">
    <text evidence="1">The sequence shown here is derived from an EMBL/GenBank/DDBJ whole genome shotgun (WGS) entry which is preliminary data.</text>
</comment>
<organism evidence="1 2">
    <name type="scientific">Nocardia cerradoensis</name>
    <dbReference type="NCBI Taxonomy" id="85688"/>
    <lineage>
        <taxon>Bacteria</taxon>
        <taxon>Bacillati</taxon>
        <taxon>Actinomycetota</taxon>
        <taxon>Actinomycetes</taxon>
        <taxon>Mycobacteriales</taxon>
        <taxon>Nocardiaceae</taxon>
        <taxon>Nocardia</taxon>
    </lineage>
</organism>
<gene>
    <name evidence="1" type="ORF">B7C42_08115</name>
</gene>
<dbReference type="RefSeq" id="WP_039782221.1">
    <property type="nucleotide sequence ID" value="NZ_JAAXOR010000007.1"/>
</dbReference>
<proteinExistence type="predicted"/>
<dbReference type="EMBL" id="NGAF01000060">
    <property type="protein sequence ID" value="OXR39827.1"/>
    <property type="molecule type" value="Genomic_DNA"/>
</dbReference>
<reference evidence="1 2" key="1">
    <citation type="submission" date="2017-07" db="EMBL/GenBank/DDBJ databases">
        <title>First draft Genome Sequence of Nocardia cerradoensis isolated from human infection.</title>
        <authorList>
            <person name="Carrasco G."/>
        </authorList>
    </citation>
    <scope>NUCLEOTIDE SEQUENCE [LARGE SCALE GENOMIC DNA]</scope>
    <source>
        <strain evidence="1 2">CNM20130759</strain>
    </source>
</reference>
<name>A0A231GT75_9NOCA</name>
<accession>A0A231GT75</accession>
<evidence type="ECO:0000313" key="2">
    <source>
        <dbReference type="Proteomes" id="UP000215506"/>
    </source>
</evidence>
<evidence type="ECO:0000313" key="1">
    <source>
        <dbReference type="EMBL" id="OXR39827.1"/>
    </source>
</evidence>
<dbReference type="AlphaFoldDB" id="A0A231GT75"/>